<dbReference type="OrthoDB" id="534063at2759"/>
<reference evidence="2" key="1">
    <citation type="journal article" date="2019" name="Curr. Biol.">
        <title>Genome Sequence of Striga asiatica Provides Insight into the Evolution of Plant Parasitism.</title>
        <authorList>
            <person name="Yoshida S."/>
            <person name="Kim S."/>
            <person name="Wafula E.K."/>
            <person name="Tanskanen J."/>
            <person name="Kim Y.M."/>
            <person name="Honaas L."/>
            <person name="Yang Z."/>
            <person name="Spallek T."/>
            <person name="Conn C.E."/>
            <person name="Ichihashi Y."/>
            <person name="Cheong K."/>
            <person name="Cui S."/>
            <person name="Der J.P."/>
            <person name="Gundlach H."/>
            <person name="Jiao Y."/>
            <person name="Hori C."/>
            <person name="Ishida J.K."/>
            <person name="Kasahara H."/>
            <person name="Kiba T."/>
            <person name="Kim M.S."/>
            <person name="Koo N."/>
            <person name="Laohavisit A."/>
            <person name="Lee Y.H."/>
            <person name="Lumba S."/>
            <person name="McCourt P."/>
            <person name="Mortimer J.C."/>
            <person name="Mutuku J.M."/>
            <person name="Nomura T."/>
            <person name="Sasaki-Sekimoto Y."/>
            <person name="Seto Y."/>
            <person name="Wang Y."/>
            <person name="Wakatake T."/>
            <person name="Sakakibara H."/>
            <person name="Demura T."/>
            <person name="Yamaguchi S."/>
            <person name="Yoneyama K."/>
            <person name="Manabe R.I."/>
            <person name="Nelson D.C."/>
            <person name="Schulman A.H."/>
            <person name="Timko M.P."/>
            <person name="dePamphilis C.W."/>
            <person name="Choi D."/>
            <person name="Shirasu K."/>
        </authorList>
    </citation>
    <scope>NUCLEOTIDE SEQUENCE [LARGE SCALE GENOMIC DNA]</scope>
    <source>
        <strain evidence="2">cv. UVA1</strain>
    </source>
</reference>
<dbReference type="AlphaFoldDB" id="A0A5A7Q9H2"/>
<protein>
    <submittedName>
        <fullName evidence="1">F-box/RNI-like superfamily protein</fullName>
    </submittedName>
</protein>
<organism evidence="1 2">
    <name type="scientific">Striga asiatica</name>
    <name type="common">Asiatic witchweed</name>
    <name type="synonym">Buchnera asiatica</name>
    <dbReference type="NCBI Taxonomy" id="4170"/>
    <lineage>
        <taxon>Eukaryota</taxon>
        <taxon>Viridiplantae</taxon>
        <taxon>Streptophyta</taxon>
        <taxon>Embryophyta</taxon>
        <taxon>Tracheophyta</taxon>
        <taxon>Spermatophyta</taxon>
        <taxon>Magnoliopsida</taxon>
        <taxon>eudicotyledons</taxon>
        <taxon>Gunneridae</taxon>
        <taxon>Pentapetalae</taxon>
        <taxon>asterids</taxon>
        <taxon>lamiids</taxon>
        <taxon>Lamiales</taxon>
        <taxon>Orobanchaceae</taxon>
        <taxon>Buchnereae</taxon>
        <taxon>Striga</taxon>
    </lineage>
</organism>
<accession>A0A5A7Q9H2</accession>
<proteinExistence type="predicted"/>
<dbReference type="Proteomes" id="UP000325081">
    <property type="component" value="Unassembled WGS sequence"/>
</dbReference>
<evidence type="ECO:0000313" key="1">
    <source>
        <dbReference type="EMBL" id="GER41830.1"/>
    </source>
</evidence>
<evidence type="ECO:0000313" key="2">
    <source>
        <dbReference type="Proteomes" id="UP000325081"/>
    </source>
</evidence>
<sequence length="103" mass="12255">MKSIRRRQLSGRSNLRHLAQPEACTIESQCKYNLDGWTWERNQLGFRNLLHFLPIFTWILRSVSKLVAAMVEIEWGEMERWEKAGIEAQLQCRVSACWIWNSF</sequence>
<dbReference type="EMBL" id="BKCP01006183">
    <property type="protein sequence ID" value="GER41830.1"/>
    <property type="molecule type" value="Genomic_DNA"/>
</dbReference>
<gene>
    <name evidence="1" type="ORF">STAS_18564</name>
</gene>
<comment type="caution">
    <text evidence="1">The sequence shown here is derived from an EMBL/GenBank/DDBJ whole genome shotgun (WGS) entry which is preliminary data.</text>
</comment>
<keyword evidence="2" id="KW-1185">Reference proteome</keyword>
<name>A0A5A7Q9H2_STRAF</name>